<accession>A0A077Z9P6</accession>
<keyword evidence="6" id="KW-1185">Reference proteome</keyword>
<protein>
    <submittedName>
        <fullName evidence="5">DUF3414 domain containing protein</fullName>
    </submittedName>
</protein>
<dbReference type="Proteomes" id="UP000030665">
    <property type="component" value="Unassembled WGS sequence"/>
</dbReference>
<reference evidence="5" key="1">
    <citation type="submission" date="2014-01" db="EMBL/GenBank/DDBJ databases">
        <authorList>
            <person name="Aslett M."/>
        </authorList>
    </citation>
    <scope>NUCLEOTIDE SEQUENCE</scope>
</reference>
<comment type="similarity">
    <text evidence="2">Belongs to the NUP186/NUP192/NUP205 family.</text>
</comment>
<evidence type="ECO:0000313" key="5">
    <source>
        <dbReference type="EMBL" id="CDW56941.1"/>
    </source>
</evidence>
<dbReference type="GO" id="GO:0006999">
    <property type="term" value="P:nuclear pore organization"/>
    <property type="evidence" value="ECO:0007669"/>
    <property type="project" value="TreeGrafter"/>
</dbReference>
<dbReference type="AlphaFoldDB" id="A0A077Z9P6"/>
<dbReference type="EMBL" id="HG806099">
    <property type="protein sequence ID" value="CDW56941.1"/>
    <property type="molecule type" value="Genomic_DNA"/>
</dbReference>
<evidence type="ECO:0000256" key="2">
    <source>
        <dbReference type="ARBA" id="ARBA00005892"/>
    </source>
</evidence>
<name>A0A077Z9P6_TRITR</name>
<dbReference type="InterPro" id="IPR021827">
    <property type="entry name" value="Nup186/Nup192/Nup205"/>
</dbReference>
<dbReference type="GO" id="GO:0044611">
    <property type="term" value="C:nuclear pore inner ring"/>
    <property type="evidence" value="ECO:0007669"/>
    <property type="project" value="TreeGrafter"/>
</dbReference>
<reference evidence="5" key="2">
    <citation type="submission" date="2014-03" db="EMBL/GenBank/DDBJ databases">
        <title>The whipworm genome and dual-species transcriptomics of an intimate host-pathogen interaction.</title>
        <authorList>
            <person name="Foth B.J."/>
            <person name="Tsai I.J."/>
            <person name="Reid A.J."/>
            <person name="Bancroft A.J."/>
            <person name="Nichol S."/>
            <person name="Tracey A."/>
            <person name="Holroyd N."/>
            <person name="Cotton J.A."/>
            <person name="Stanley E.J."/>
            <person name="Zarowiecki M."/>
            <person name="Liu J.Z."/>
            <person name="Huckvale T."/>
            <person name="Cooper P.J."/>
            <person name="Grencis R.K."/>
            <person name="Berriman M."/>
        </authorList>
    </citation>
    <scope>NUCLEOTIDE SEQUENCE [LARGE SCALE GENOMIC DNA]</scope>
</reference>
<proteinExistence type="inferred from homology"/>
<dbReference type="Pfam" id="PF11894">
    <property type="entry name" value="Nup192"/>
    <property type="match status" value="2"/>
</dbReference>
<dbReference type="PANTHER" id="PTHR31344">
    <property type="entry name" value="NUCLEAR PORE COMPLEX PROTEIN NUP205"/>
    <property type="match status" value="1"/>
</dbReference>
<dbReference type="PANTHER" id="PTHR31344:SF0">
    <property type="entry name" value="NUCLEAR PORE COMPLEX PROTEIN NUP205"/>
    <property type="match status" value="1"/>
</dbReference>
<evidence type="ECO:0000256" key="1">
    <source>
        <dbReference type="ARBA" id="ARBA00004123"/>
    </source>
</evidence>
<sequence length="1549" mass="174419">MSGTLTNLADCVFYYCCQSLGLYGTKVQLFDCLRQCRFEDDADNPRNKALLPLVLAGLELMDVSSLEDAGPETDFNLLAFSMNTPESARELKDWICEKNWSDQNIRSVFLIVAPSTFSLLRQVPWLTKTLEDSSYDEDVFFDEALSLKPFHFMRSKMLPAGLLRDEFFVRRFHSIIVEMITLFPLKIKELRMQFDESVSNSDYNGILSSADTDTQCHFRELLRTIRDFYSANPMNLDLAKTFFCVGEQNVFVAKTDALKTNIGLFKFIRASAENMTPVLFCDYMAMLTSLACSSQASQRCFDALVAFSSYVECRRSMRWLYSFINESAAFETGRFASSALYGMVILHCDDDGIRLVPKGSQLQNCTLRHLFHALDKYAVHIRRVEQNQGASEHGVKMEMSTMETAAIVSFLKLIRAMCDHNGVVREIIFSRTEWHCTDVLLQILSCSVPSGLAVAILDVFAAFAKTSSYAVSMCKLFSTNTKILSILGAYGNVLPAMESQLERKVDPLTFGILNVINEAVRHEEAIYFLMEKMPSVFLFVFQTNLRRIRLENFECLEDMVTCGSLVMEILYTTLRKVHSDAPAARNQEALAMFVRSTISETELFSIIFYLLKSFAAGLENGIEFSADKATLKMVTVILKLVAYVMQNQIPGVKTSSSFLTEQDVSPSSVLPYLAAKLCHQDFLLCLVTLISYAEEQPLPSVLAMTILRQLQHTEENRWITFLCLSAKENVQDSLFTFANGLTADQAEIPTNFSNDIEIVSTKSVVELRGLLCWNILQFLNESLASVRMTGLLGQSYPTLSGHSNVALFLAGYDCRNPQNTALEAVATPMAPKTVVHSVLDLLQASFEHSFDQLKFVGLIEPAYRFCEQLTALYATAVPILRRLRALDNFILAHMKAIGLKIIQGDPSNHEVIYLMECMAHVMNMAAAETLHLFYEDRFGETSEYFKFLFDARIMTFDEGSNGTLISALMAPALRMKFDTDFNIPHLVKEACTVMVPKGFLQCDCDRLLSLLQGEKAFALQVLGGSKVELFEKAAWRGLVEATTCMLVATPVHDVKRIHCLLAVAETLLNHNLDVCMSESAAALVSVAGLFPAYYKVLHHNGDITLDDSINQTDSQRVVLVELHKSLRKIHSLLLEKIGSLEARASIKSRVYFYTSLLLVMNALRQGCVISSIGRNVDFHSLNGQSYSEPLCADIPPITLTDTCDGLCINKVMSILYVINVFELTDSTKPKLLSQLFSEGYLYHHVNMLPADDNLLLDVFSEKMFDVRPFYVHIARLALFLNIAKSPDGGIAFVRLDLLSRLISMKSYKYLYRFYDRIDKTKVISMAHLCRSVTFAVLLLCNHMLDVLDWQGKDSMDKLNLFLAINHSLLAHILQKAWHPIDLDQDLEIVQITLSVISRSYTKGALSIEPERFHSDLSAHVTYDLLFEIIPSYLTFPANVADQDVQFRLLTILQETLAFCIEYILDLMAPGEQTLLVNRTHLQVLRSELEVLQTKAFASSLSRVSAICEVGDRQELDKATLSRFAIDSGSPSLNLQRIERILRYSTCQPV</sequence>
<evidence type="ECO:0000256" key="3">
    <source>
        <dbReference type="ARBA" id="ARBA00022448"/>
    </source>
</evidence>
<evidence type="ECO:0000256" key="4">
    <source>
        <dbReference type="ARBA" id="ARBA00023242"/>
    </source>
</evidence>
<keyword evidence="3" id="KW-0813">Transport</keyword>
<evidence type="ECO:0000313" key="6">
    <source>
        <dbReference type="Proteomes" id="UP000030665"/>
    </source>
</evidence>
<dbReference type="GO" id="GO:0017056">
    <property type="term" value="F:structural constituent of nuclear pore"/>
    <property type="evidence" value="ECO:0007669"/>
    <property type="project" value="TreeGrafter"/>
</dbReference>
<organism evidence="5 6">
    <name type="scientific">Trichuris trichiura</name>
    <name type="common">Whipworm</name>
    <name type="synonym">Trichocephalus trichiurus</name>
    <dbReference type="NCBI Taxonomy" id="36087"/>
    <lineage>
        <taxon>Eukaryota</taxon>
        <taxon>Metazoa</taxon>
        <taxon>Ecdysozoa</taxon>
        <taxon>Nematoda</taxon>
        <taxon>Enoplea</taxon>
        <taxon>Dorylaimia</taxon>
        <taxon>Trichinellida</taxon>
        <taxon>Trichuridae</taxon>
        <taxon>Trichuris</taxon>
    </lineage>
</organism>
<keyword evidence="4" id="KW-0539">Nucleus</keyword>
<gene>
    <name evidence="5" type="ORF">TTRE_0000522401</name>
</gene>
<dbReference type="STRING" id="36087.A0A077Z9P6"/>
<dbReference type="OrthoDB" id="2019644at2759"/>
<comment type="subcellular location">
    <subcellularLocation>
        <location evidence="1">Nucleus</location>
    </subcellularLocation>
</comment>